<reference evidence="2" key="1">
    <citation type="submission" date="2021-02" db="EMBL/GenBank/DDBJ databases">
        <title>First Annotated Genome of the Yellow-green Alga Tribonema minus.</title>
        <authorList>
            <person name="Mahan K.M."/>
        </authorList>
    </citation>
    <scope>NUCLEOTIDE SEQUENCE</scope>
    <source>
        <strain evidence="2">UTEX B ZZ1240</strain>
    </source>
</reference>
<evidence type="ECO:0000313" key="2">
    <source>
        <dbReference type="EMBL" id="KAG5184364.1"/>
    </source>
</evidence>
<dbReference type="GO" id="GO:0005778">
    <property type="term" value="C:peroxisomal membrane"/>
    <property type="evidence" value="ECO:0007669"/>
    <property type="project" value="InterPro"/>
</dbReference>
<comment type="caution">
    <text evidence="2">The sequence shown here is derived from an EMBL/GenBank/DDBJ whole genome shotgun (WGS) entry which is preliminary data.</text>
</comment>
<feature type="region of interest" description="Disordered" evidence="1">
    <location>
        <begin position="184"/>
        <end position="207"/>
    </location>
</feature>
<evidence type="ECO:0000313" key="3">
    <source>
        <dbReference type="Proteomes" id="UP000664859"/>
    </source>
</evidence>
<dbReference type="PANTHER" id="PTHR28080:SF1">
    <property type="entry name" value="PEROXISOMAL BIOGENESIS FACTOR 3"/>
    <property type="match status" value="1"/>
</dbReference>
<dbReference type="AlphaFoldDB" id="A0A835Z151"/>
<feature type="region of interest" description="Disordered" evidence="1">
    <location>
        <begin position="330"/>
        <end position="358"/>
    </location>
</feature>
<feature type="compositionally biased region" description="Low complexity" evidence="1">
    <location>
        <begin position="330"/>
        <end position="342"/>
    </location>
</feature>
<organism evidence="2 3">
    <name type="scientific">Tribonema minus</name>
    <dbReference type="NCBI Taxonomy" id="303371"/>
    <lineage>
        <taxon>Eukaryota</taxon>
        <taxon>Sar</taxon>
        <taxon>Stramenopiles</taxon>
        <taxon>Ochrophyta</taxon>
        <taxon>PX clade</taxon>
        <taxon>Xanthophyceae</taxon>
        <taxon>Tribonematales</taxon>
        <taxon>Tribonemataceae</taxon>
        <taxon>Tribonema</taxon>
    </lineage>
</organism>
<name>A0A835Z151_9STRA</name>
<gene>
    <name evidence="2" type="ORF">JKP88DRAFT_314960</name>
</gene>
<dbReference type="InterPro" id="IPR006966">
    <property type="entry name" value="Peroxin-3"/>
</dbReference>
<dbReference type="OrthoDB" id="206973at2759"/>
<feature type="compositionally biased region" description="Gly residues" evidence="1">
    <location>
        <begin position="193"/>
        <end position="206"/>
    </location>
</feature>
<feature type="region of interest" description="Disordered" evidence="1">
    <location>
        <begin position="110"/>
        <end position="133"/>
    </location>
</feature>
<dbReference type="GO" id="GO:0030674">
    <property type="term" value="F:protein-macromolecule adaptor activity"/>
    <property type="evidence" value="ECO:0007669"/>
    <property type="project" value="TreeGrafter"/>
</dbReference>
<proteinExistence type="predicted"/>
<feature type="compositionally biased region" description="Pro residues" evidence="1">
    <location>
        <begin position="343"/>
        <end position="355"/>
    </location>
</feature>
<dbReference type="EMBL" id="JAFCMP010000168">
    <property type="protein sequence ID" value="KAG5184364.1"/>
    <property type="molecule type" value="Genomic_DNA"/>
</dbReference>
<dbReference type="Proteomes" id="UP000664859">
    <property type="component" value="Unassembled WGS sequence"/>
</dbReference>
<dbReference type="Pfam" id="PF04882">
    <property type="entry name" value="Peroxin-3"/>
    <property type="match status" value="1"/>
</dbReference>
<protein>
    <submittedName>
        <fullName evidence="2">Peroxin-3</fullName>
    </submittedName>
</protein>
<accession>A0A835Z151</accession>
<dbReference type="PANTHER" id="PTHR28080">
    <property type="entry name" value="PEROXISOMAL BIOGENESIS FACTOR 3"/>
    <property type="match status" value="1"/>
</dbReference>
<sequence>MLATGLDHLRTAVRFAHRHRRAIALSCVAAAAVTCYCKVQAALKEAEAIQAEFAERSAKERRFRLYLGRARAECRTAILNFLPTLRSRLYATADISRPVRALKALRQSRDAAASAQGEGGDPAPPPSEEDPAEAELWDEVKVTSFTRLLLSMYAFSALNLMLRLQMHILGRYSYEEASELLKREAGQKQQPGTGAGAGAGGGGERGVGASLPMDARRAFLSSTYEFLLGDGLRALAADVEAAVRTCSADWHCQSKLAVGWEELAGMLRRVRAEVEGGVGGAAAAAGDAQAAQDPLLRYIINPIDELPAAAAAAAAAESAAAAAAAPPDAAALSSGASPANPLQRPPAQPPSPPLSPRAQGQVRMMLNETWDVVESPNFSLAMKDCLDCAFDVLYRRMRERVFTPPASMAAAAAAAAAAAGRPAAAEEARPPLAAVVTACKDTWRCCQLAALVAELLDPAEGNQYVELTGGLLSVEDLCRAAFGQPQ</sequence>
<evidence type="ECO:0000256" key="1">
    <source>
        <dbReference type="SAM" id="MobiDB-lite"/>
    </source>
</evidence>
<keyword evidence="3" id="KW-1185">Reference proteome</keyword>
<dbReference type="GO" id="GO:0045046">
    <property type="term" value="P:protein import into peroxisome membrane"/>
    <property type="evidence" value="ECO:0007669"/>
    <property type="project" value="TreeGrafter"/>
</dbReference>